<dbReference type="GO" id="GO:0009507">
    <property type="term" value="C:chloroplast"/>
    <property type="evidence" value="ECO:0007669"/>
    <property type="project" value="UniProtKB-SubCell"/>
</dbReference>
<evidence type="ECO:0000256" key="6">
    <source>
        <dbReference type="ARBA" id="ARBA00022946"/>
    </source>
</evidence>
<evidence type="ECO:0000256" key="5">
    <source>
        <dbReference type="ARBA" id="ARBA00022801"/>
    </source>
</evidence>
<dbReference type="SUPFAM" id="SSF53474">
    <property type="entry name" value="alpha/beta-Hydrolases"/>
    <property type="match status" value="1"/>
</dbReference>
<evidence type="ECO:0000256" key="7">
    <source>
        <dbReference type="ARBA" id="ARBA00022963"/>
    </source>
</evidence>
<dbReference type="CDD" id="cd00519">
    <property type="entry name" value="Lipase_3"/>
    <property type="match status" value="1"/>
</dbReference>
<comment type="similarity">
    <text evidence="2">Belongs to the AB hydrolase superfamily. Lipase family.</text>
</comment>
<comment type="caution">
    <text evidence="10">The sequence shown here is derived from an EMBL/GenBank/DDBJ whole genome shotgun (WGS) entry which is preliminary data.</text>
</comment>
<evidence type="ECO:0000256" key="3">
    <source>
        <dbReference type="ARBA" id="ARBA00022528"/>
    </source>
</evidence>
<dbReference type="InParanoid" id="A0A1Q3CBJ8"/>
<keyword evidence="7" id="KW-0442">Lipid degradation</keyword>
<evidence type="ECO:0000256" key="1">
    <source>
        <dbReference type="ARBA" id="ARBA00004229"/>
    </source>
</evidence>
<keyword evidence="3" id="KW-0150">Chloroplast</keyword>
<evidence type="ECO:0000256" key="8">
    <source>
        <dbReference type="ARBA" id="ARBA00023098"/>
    </source>
</evidence>
<evidence type="ECO:0000313" key="10">
    <source>
        <dbReference type="EMBL" id="GAV77614.1"/>
    </source>
</evidence>
<evidence type="ECO:0000313" key="11">
    <source>
        <dbReference type="Proteomes" id="UP000187406"/>
    </source>
</evidence>
<dbReference type="GO" id="GO:0047714">
    <property type="term" value="F:galactolipase activity"/>
    <property type="evidence" value="ECO:0007669"/>
    <property type="project" value="UniProtKB-ARBA"/>
</dbReference>
<dbReference type="GO" id="GO:0016042">
    <property type="term" value="P:lipid catabolic process"/>
    <property type="evidence" value="ECO:0007669"/>
    <property type="project" value="UniProtKB-KW"/>
</dbReference>
<sequence>VIEEVKRRMELYEGETLSITVTRHSLGAALALLVGDELSTCASHVPPIAVFSFGGPRVGNRGFANRINKNKVKVLRIVNNQDVITRVPDVLCHINKNTHVSCVIYWYAEDAIKRLRD</sequence>
<keyword evidence="4" id="KW-0934">Plastid</keyword>
<evidence type="ECO:0000259" key="9">
    <source>
        <dbReference type="Pfam" id="PF01764"/>
    </source>
</evidence>
<dbReference type="Proteomes" id="UP000187406">
    <property type="component" value="Unassembled WGS sequence"/>
</dbReference>
<dbReference type="PANTHER" id="PTHR31403">
    <property type="entry name" value="PHOSPHOLIPASE A1-IBETA2, CHLOROPLASTIC"/>
    <property type="match status" value="1"/>
</dbReference>
<proteinExistence type="inferred from homology"/>
<dbReference type="Gene3D" id="3.40.50.1820">
    <property type="entry name" value="alpha/beta hydrolase"/>
    <property type="match status" value="1"/>
</dbReference>
<keyword evidence="5" id="KW-0378">Hydrolase</keyword>
<keyword evidence="6" id="KW-0809">Transit peptide</keyword>
<gene>
    <name evidence="10" type="ORF">CFOL_v3_21085</name>
</gene>
<dbReference type="OrthoDB" id="1728595at2759"/>
<organism evidence="10 11">
    <name type="scientific">Cephalotus follicularis</name>
    <name type="common">Albany pitcher plant</name>
    <dbReference type="NCBI Taxonomy" id="3775"/>
    <lineage>
        <taxon>Eukaryota</taxon>
        <taxon>Viridiplantae</taxon>
        <taxon>Streptophyta</taxon>
        <taxon>Embryophyta</taxon>
        <taxon>Tracheophyta</taxon>
        <taxon>Spermatophyta</taxon>
        <taxon>Magnoliopsida</taxon>
        <taxon>eudicotyledons</taxon>
        <taxon>Gunneridae</taxon>
        <taxon>Pentapetalae</taxon>
        <taxon>rosids</taxon>
        <taxon>fabids</taxon>
        <taxon>Oxalidales</taxon>
        <taxon>Cephalotaceae</taxon>
        <taxon>Cephalotus</taxon>
    </lineage>
</organism>
<dbReference type="PANTHER" id="PTHR31403:SF2">
    <property type="entry name" value="PHOSPHOLIPASE A1-IBETA2, CHLOROPLASTIC"/>
    <property type="match status" value="1"/>
</dbReference>
<dbReference type="Pfam" id="PF01764">
    <property type="entry name" value="Lipase_3"/>
    <property type="match status" value="1"/>
</dbReference>
<evidence type="ECO:0000256" key="4">
    <source>
        <dbReference type="ARBA" id="ARBA00022640"/>
    </source>
</evidence>
<dbReference type="GO" id="GO:0008970">
    <property type="term" value="F:phospholipase A1 activity"/>
    <property type="evidence" value="ECO:0007669"/>
    <property type="project" value="UniProtKB-ARBA"/>
</dbReference>
<feature type="domain" description="Fungal lipase-type" evidence="9">
    <location>
        <begin position="3"/>
        <end position="89"/>
    </location>
</feature>
<name>A0A1Q3CBJ8_CEPFO</name>
<accession>A0A1Q3CBJ8</accession>
<dbReference type="InterPro" id="IPR029058">
    <property type="entry name" value="AB_hydrolase_fold"/>
</dbReference>
<keyword evidence="8" id="KW-0443">Lipid metabolism</keyword>
<keyword evidence="11" id="KW-1185">Reference proteome</keyword>
<feature type="non-terminal residue" evidence="10">
    <location>
        <position position="1"/>
    </location>
</feature>
<dbReference type="AlphaFoldDB" id="A0A1Q3CBJ8"/>
<dbReference type="EMBL" id="BDDD01001651">
    <property type="protein sequence ID" value="GAV77614.1"/>
    <property type="molecule type" value="Genomic_DNA"/>
</dbReference>
<evidence type="ECO:0000256" key="2">
    <source>
        <dbReference type="ARBA" id="ARBA00010701"/>
    </source>
</evidence>
<reference evidence="11" key="1">
    <citation type="submission" date="2016-04" db="EMBL/GenBank/DDBJ databases">
        <title>Cephalotus genome sequencing.</title>
        <authorList>
            <person name="Fukushima K."/>
            <person name="Hasebe M."/>
            <person name="Fang X."/>
        </authorList>
    </citation>
    <scope>NUCLEOTIDE SEQUENCE [LARGE SCALE GENOMIC DNA]</scope>
    <source>
        <strain evidence="11">cv. St1</strain>
    </source>
</reference>
<comment type="subcellular location">
    <subcellularLocation>
        <location evidence="1">Plastid</location>
        <location evidence="1">Chloroplast</location>
    </subcellularLocation>
</comment>
<dbReference type="InterPro" id="IPR002921">
    <property type="entry name" value="Fungal_lipase-type"/>
</dbReference>
<protein>
    <submittedName>
        <fullName evidence="10">Lipase_3 domain-containing protein</fullName>
    </submittedName>
</protein>